<keyword evidence="9" id="KW-0573">Peptidoglycan synthesis</keyword>
<evidence type="ECO:0000256" key="7">
    <source>
        <dbReference type="ARBA" id="ARBA00022801"/>
    </source>
</evidence>
<dbReference type="InterPro" id="IPR036950">
    <property type="entry name" value="PBP_transglycosylase"/>
</dbReference>
<dbReference type="Pfam" id="PF00912">
    <property type="entry name" value="Transgly"/>
    <property type="match status" value="1"/>
</dbReference>
<keyword evidence="8" id="KW-0133">Cell shape</keyword>
<evidence type="ECO:0000256" key="5">
    <source>
        <dbReference type="ARBA" id="ARBA00022676"/>
    </source>
</evidence>
<name>A0A1G2AZU5_9BACT</name>
<protein>
    <recommendedName>
        <fullName evidence="13">peptidoglycan glycosyltransferase</fullName>
        <ecNumber evidence="13">2.4.99.28</ecNumber>
    </recommendedName>
</protein>
<dbReference type="InterPro" id="IPR050396">
    <property type="entry name" value="Glycosyltr_51/Transpeptidase"/>
</dbReference>
<evidence type="ECO:0000313" key="19">
    <source>
        <dbReference type="Proteomes" id="UP000179164"/>
    </source>
</evidence>
<dbReference type="AlphaFoldDB" id="A0A1G2AZU5"/>
<dbReference type="GO" id="GO:0071555">
    <property type="term" value="P:cell wall organization"/>
    <property type="evidence" value="ECO:0007669"/>
    <property type="project" value="UniProtKB-KW"/>
</dbReference>
<evidence type="ECO:0000259" key="17">
    <source>
        <dbReference type="Pfam" id="PF00912"/>
    </source>
</evidence>
<dbReference type="Pfam" id="PF00905">
    <property type="entry name" value="Transpeptidase"/>
    <property type="match status" value="1"/>
</dbReference>
<dbReference type="EMBL" id="MHKE01000020">
    <property type="protein sequence ID" value="OGY82428.1"/>
    <property type="molecule type" value="Genomic_DNA"/>
</dbReference>
<accession>A0A1G2AZU5</accession>
<dbReference type="InterPro" id="IPR001264">
    <property type="entry name" value="Glyco_trans_51"/>
</dbReference>
<evidence type="ECO:0000313" key="18">
    <source>
        <dbReference type="EMBL" id="OGY82428.1"/>
    </source>
</evidence>
<dbReference type="Gene3D" id="3.40.710.10">
    <property type="entry name" value="DD-peptidase/beta-lactamase superfamily"/>
    <property type="match status" value="1"/>
</dbReference>
<keyword evidence="7" id="KW-0378">Hydrolase</keyword>
<keyword evidence="10 15" id="KW-0472">Membrane</keyword>
<dbReference type="Proteomes" id="UP000179164">
    <property type="component" value="Unassembled WGS sequence"/>
</dbReference>
<sequence length="845" mass="94082">MRTPRKGFSWFRRSSDSKQRTLLRRLAANWFPILIILLLLGGIGFVGLFAWFSRDLPNPDKVIERSLAESTKIYARDGSTLLYEVHGDIRRTVINLEDIPEYAKQAAIIVEDKNFYTHKGYSLTGIIKGICHEVVGNFGGLCPQRGGSTITQQFVKNAILTNERSYTRKIRELILAYQIERKYTKEEILRLYFNEIPYGSSAYGIEAASQTYLAKSAKDLTIGEGALLAALPQSPTYYYNNQEDWKARQQYILKLLLEDNSISQEEYDAAVSEEIDIHAIQTNIRAPHFVFYVREYLANRYGEKVVEQGGLKVTTTLDIHHQEVAEAAINNGAERNTRYKASNAAFVSLDTKTGQVLAMVGSKDYFDESIDGNVNVTLRPRQPGSSFKPVVYLTAFKEGYTPDTILFDLVTKFKTDTKDYEPKNYTLAENGPITMRKALAGSLNIPAVQTLYLVGVEDAITMAQELGYSTLTDPSNYGLALVLGGGEVKLLDHVAAFATFAREGAKHPVTPILKIEDKDGKVLDEFRDQEIRVVDEKIVRILNNILSDDSSRAYIFGAGGKLTLPGRPVAAKTGTTNDFRDAWTVGYTPSLAAGVWVGNNDNSEMSRGADGSIVAAPIWNEYMRGVLDGTPVEIFKQPDFIQVDKPILKGEIEGEETIKVDAITGKRIPVTCLIDYPKEFVAEKKVKNVHSILYYVDKDNPRGPVPENPERDLQFERFEEPVRRWAEANGFLTTYPPDESCTLRTKDSIPTLTIAKPTLGQRVTAASLPVTIVFDGPRALARVEYRIDTTKITESTTSATSLDLRTITAGFHTLTVTAYDTVENYATASLDFNYLPPAGPTNGAE</sequence>
<evidence type="ECO:0000256" key="4">
    <source>
        <dbReference type="ARBA" id="ARBA00022670"/>
    </source>
</evidence>
<evidence type="ECO:0000256" key="12">
    <source>
        <dbReference type="ARBA" id="ARBA00023316"/>
    </source>
</evidence>
<evidence type="ECO:0000256" key="6">
    <source>
        <dbReference type="ARBA" id="ARBA00022679"/>
    </source>
</evidence>
<evidence type="ECO:0000256" key="11">
    <source>
        <dbReference type="ARBA" id="ARBA00023268"/>
    </source>
</evidence>
<dbReference type="GO" id="GO:0009252">
    <property type="term" value="P:peptidoglycan biosynthetic process"/>
    <property type="evidence" value="ECO:0007669"/>
    <property type="project" value="UniProtKB-KW"/>
</dbReference>
<dbReference type="InterPro" id="IPR013783">
    <property type="entry name" value="Ig-like_fold"/>
</dbReference>
<keyword evidence="12" id="KW-0961">Cell wall biogenesis/degradation</keyword>
<comment type="caution">
    <text evidence="18">The sequence shown here is derived from an EMBL/GenBank/DDBJ whole genome shotgun (WGS) entry which is preliminary data.</text>
</comment>
<evidence type="ECO:0000256" key="9">
    <source>
        <dbReference type="ARBA" id="ARBA00022984"/>
    </source>
</evidence>
<keyword evidence="5" id="KW-0328">Glycosyltransferase</keyword>
<evidence type="ECO:0000256" key="2">
    <source>
        <dbReference type="ARBA" id="ARBA00022475"/>
    </source>
</evidence>
<keyword evidence="2" id="KW-1003">Cell membrane</keyword>
<organism evidence="18 19">
    <name type="scientific">Candidatus Kerfeldbacteria bacterium RIFCSPLOWO2_01_FULL_48_11</name>
    <dbReference type="NCBI Taxonomy" id="1798543"/>
    <lineage>
        <taxon>Bacteria</taxon>
        <taxon>Candidatus Kerfeldiibacteriota</taxon>
    </lineage>
</organism>
<dbReference type="EC" id="2.4.99.28" evidence="13"/>
<evidence type="ECO:0000256" key="3">
    <source>
        <dbReference type="ARBA" id="ARBA00022645"/>
    </source>
</evidence>
<dbReference type="GO" id="GO:0030288">
    <property type="term" value="C:outer membrane-bounded periplasmic space"/>
    <property type="evidence" value="ECO:0007669"/>
    <property type="project" value="TreeGrafter"/>
</dbReference>
<dbReference type="GO" id="GO:0008360">
    <property type="term" value="P:regulation of cell shape"/>
    <property type="evidence" value="ECO:0007669"/>
    <property type="project" value="UniProtKB-KW"/>
</dbReference>
<feature type="domain" description="Glycosyl transferase family 51" evidence="17">
    <location>
        <begin position="83"/>
        <end position="254"/>
    </location>
</feature>
<dbReference type="Pfam" id="PF17957">
    <property type="entry name" value="Big_7"/>
    <property type="match status" value="1"/>
</dbReference>
<dbReference type="GO" id="GO:0006508">
    <property type="term" value="P:proteolysis"/>
    <property type="evidence" value="ECO:0007669"/>
    <property type="project" value="UniProtKB-KW"/>
</dbReference>
<gene>
    <name evidence="18" type="ORF">A2898_05335</name>
</gene>
<keyword evidence="4" id="KW-0645">Protease</keyword>
<evidence type="ECO:0000256" key="10">
    <source>
        <dbReference type="ARBA" id="ARBA00023136"/>
    </source>
</evidence>
<reference evidence="18 19" key="1">
    <citation type="journal article" date="2016" name="Nat. Commun.">
        <title>Thousands of microbial genomes shed light on interconnected biogeochemical processes in an aquifer system.</title>
        <authorList>
            <person name="Anantharaman K."/>
            <person name="Brown C.T."/>
            <person name="Hug L.A."/>
            <person name="Sharon I."/>
            <person name="Castelle C.J."/>
            <person name="Probst A.J."/>
            <person name="Thomas B.C."/>
            <person name="Singh A."/>
            <person name="Wilkins M.J."/>
            <person name="Karaoz U."/>
            <person name="Brodie E.L."/>
            <person name="Williams K.H."/>
            <person name="Hubbard S.S."/>
            <person name="Banfield J.F."/>
        </authorList>
    </citation>
    <scope>NUCLEOTIDE SEQUENCE [LARGE SCALE GENOMIC DNA]</scope>
</reference>
<comment type="catalytic activity">
    <reaction evidence="14">
        <text>[GlcNAc-(1-&gt;4)-Mur2Ac(oyl-L-Ala-gamma-D-Glu-L-Lys-D-Ala-D-Ala)](n)-di-trans,octa-cis-undecaprenyl diphosphate + beta-D-GlcNAc-(1-&gt;4)-Mur2Ac(oyl-L-Ala-gamma-D-Glu-L-Lys-D-Ala-D-Ala)-di-trans,octa-cis-undecaprenyl diphosphate = [GlcNAc-(1-&gt;4)-Mur2Ac(oyl-L-Ala-gamma-D-Glu-L-Lys-D-Ala-D-Ala)](n+1)-di-trans,octa-cis-undecaprenyl diphosphate + di-trans,octa-cis-undecaprenyl diphosphate + H(+)</text>
        <dbReference type="Rhea" id="RHEA:23708"/>
        <dbReference type="Rhea" id="RHEA-COMP:9602"/>
        <dbReference type="Rhea" id="RHEA-COMP:9603"/>
        <dbReference type="ChEBI" id="CHEBI:15378"/>
        <dbReference type="ChEBI" id="CHEBI:58405"/>
        <dbReference type="ChEBI" id="CHEBI:60033"/>
        <dbReference type="ChEBI" id="CHEBI:78435"/>
        <dbReference type="EC" id="2.4.99.28"/>
    </reaction>
</comment>
<dbReference type="GO" id="GO:0008658">
    <property type="term" value="F:penicillin binding"/>
    <property type="evidence" value="ECO:0007669"/>
    <property type="project" value="InterPro"/>
</dbReference>
<dbReference type="Gene3D" id="2.60.40.10">
    <property type="entry name" value="Immunoglobulins"/>
    <property type="match status" value="1"/>
</dbReference>
<keyword evidence="11" id="KW-0511">Multifunctional enzyme</keyword>
<evidence type="ECO:0000256" key="8">
    <source>
        <dbReference type="ARBA" id="ARBA00022960"/>
    </source>
</evidence>
<evidence type="ECO:0000256" key="13">
    <source>
        <dbReference type="ARBA" id="ARBA00044770"/>
    </source>
</evidence>
<dbReference type="InterPro" id="IPR023346">
    <property type="entry name" value="Lysozyme-like_dom_sf"/>
</dbReference>
<keyword evidence="15" id="KW-1133">Transmembrane helix</keyword>
<keyword evidence="3" id="KW-0121">Carboxypeptidase</keyword>
<evidence type="ECO:0000259" key="16">
    <source>
        <dbReference type="Pfam" id="PF00905"/>
    </source>
</evidence>
<dbReference type="PANTHER" id="PTHR32282">
    <property type="entry name" value="BINDING PROTEIN TRANSPEPTIDASE, PUTATIVE-RELATED"/>
    <property type="match status" value="1"/>
</dbReference>
<comment type="subcellular location">
    <subcellularLocation>
        <location evidence="1">Cell membrane</location>
    </subcellularLocation>
</comment>
<dbReference type="Gene3D" id="1.10.3810.10">
    <property type="entry name" value="Biosynthetic peptidoglycan transglycosylase-like"/>
    <property type="match status" value="1"/>
</dbReference>
<dbReference type="GO" id="GO:0008955">
    <property type="term" value="F:peptidoglycan glycosyltransferase activity"/>
    <property type="evidence" value="ECO:0007669"/>
    <property type="project" value="UniProtKB-EC"/>
</dbReference>
<feature type="transmembrane region" description="Helical" evidence="15">
    <location>
        <begin position="27"/>
        <end position="52"/>
    </location>
</feature>
<dbReference type="GO" id="GO:0005886">
    <property type="term" value="C:plasma membrane"/>
    <property type="evidence" value="ECO:0007669"/>
    <property type="project" value="UniProtKB-SubCell"/>
</dbReference>
<evidence type="ECO:0000256" key="14">
    <source>
        <dbReference type="ARBA" id="ARBA00049902"/>
    </source>
</evidence>
<dbReference type="InterPro" id="IPR001460">
    <property type="entry name" value="PCN-bd_Tpept"/>
</dbReference>
<dbReference type="SUPFAM" id="SSF53955">
    <property type="entry name" value="Lysozyme-like"/>
    <property type="match status" value="1"/>
</dbReference>
<keyword evidence="6" id="KW-0808">Transferase</keyword>
<dbReference type="STRING" id="1798543.A2898_05335"/>
<dbReference type="InterPro" id="IPR012338">
    <property type="entry name" value="Beta-lactam/transpept-like"/>
</dbReference>
<evidence type="ECO:0000256" key="1">
    <source>
        <dbReference type="ARBA" id="ARBA00004236"/>
    </source>
</evidence>
<dbReference type="GO" id="GO:0004180">
    <property type="term" value="F:carboxypeptidase activity"/>
    <property type="evidence" value="ECO:0007669"/>
    <property type="project" value="UniProtKB-KW"/>
</dbReference>
<dbReference type="SUPFAM" id="SSF56601">
    <property type="entry name" value="beta-lactamase/transpeptidase-like"/>
    <property type="match status" value="1"/>
</dbReference>
<feature type="domain" description="Penicillin-binding protein transpeptidase" evidence="16">
    <location>
        <begin position="345"/>
        <end position="623"/>
    </location>
</feature>
<proteinExistence type="predicted"/>
<keyword evidence="15" id="KW-0812">Transmembrane</keyword>
<evidence type="ECO:0000256" key="15">
    <source>
        <dbReference type="SAM" id="Phobius"/>
    </source>
</evidence>
<dbReference type="PANTHER" id="PTHR32282:SF11">
    <property type="entry name" value="PENICILLIN-BINDING PROTEIN 1B"/>
    <property type="match status" value="1"/>
</dbReference>